<dbReference type="FunFam" id="1.10.238.10:FF:000038">
    <property type="entry name" value="EH domain-containing protein 3"/>
    <property type="match status" value="1"/>
</dbReference>
<dbReference type="Gene3D" id="1.10.238.10">
    <property type="entry name" value="EF-hand"/>
    <property type="match status" value="1"/>
</dbReference>
<dbReference type="SUPFAM" id="SSF47473">
    <property type="entry name" value="EF-hand"/>
    <property type="match status" value="1"/>
</dbReference>
<dbReference type="OrthoDB" id="1716625at2759"/>
<gene>
    <name evidence="4" type="ORF">SBAD_LOCUS12418</name>
</gene>
<proteinExistence type="predicted"/>
<dbReference type="InterPro" id="IPR011992">
    <property type="entry name" value="EF-hand-dom_pair"/>
</dbReference>
<feature type="domain" description="EF-hand" evidence="3">
    <location>
        <begin position="141"/>
        <end position="176"/>
    </location>
</feature>
<dbReference type="Pfam" id="PF18150">
    <property type="entry name" value="DUF5600"/>
    <property type="match status" value="1"/>
</dbReference>
<evidence type="ECO:0000259" key="3">
    <source>
        <dbReference type="PROSITE" id="PS50222"/>
    </source>
</evidence>
<dbReference type="Gene3D" id="1.10.268.20">
    <property type="match status" value="1"/>
</dbReference>
<dbReference type="Pfam" id="PF12763">
    <property type="entry name" value="EH"/>
    <property type="match status" value="1"/>
</dbReference>
<dbReference type="PROSITE" id="PS50222">
    <property type="entry name" value="EF_HAND_2"/>
    <property type="match status" value="1"/>
</dbReference>
<keyword evidence="5" id="KW-1185">Reference proteome</keyword>
<dbReference type="PANTHER" id="PTHR11216">
    <property type="entry name" value="EH DOMAIN"/>
    <property type="match status" value="1"/>
</dbReference>
<accession>A0A183J970</accession>
<dbReference type="PROSITE" id="PS50031">
    <property type="entry name" value="EH"/>
    <property type="match status" value="1"/>
</dbReference>
<evidence type="ECO:0000259" key="2">
    <source>
        <dbReference type="PROSITE" id="PS50031"/>
    </source>
</evidence>
<dbReference type="InterPro" id="IPR002048">
    <property type="entry name" value="EF_hand_dom"/>
</dbReference>
<dbReference type="InterPro" id="IPR018247">
    <property type="entry name" value="EF_Hand_1_Ca_BS"/>
</dbReference>
<dbReference type="PROSITE" id="PS00018">
    <property type="entry name" value="EF_HAND_1"/>
    <property type="match status" value="1"/>
</dbReference>
<feature type="domain" description="EH" evidence="2">
    <location>
        <begin position="109"/>
        <end position="197"/>
    </location>
</feature>
<dbReference type="SMART" id="SM00027">
    <property type="entry name" value="EH"/>
    <property type="match status" value="1"/>
</dbReference>
<reference evidence="4 5" key="2">
    <citation type="submission" date="2018-11" db="EMBL/GenBank/DDBJ databases">
        <authorList>
            <consortium name="Pathogen Informatics"/>
        </authorList>
    </citation>
    <scope>NUCLEOTIDE SEQUENCE [LARGE SCALE GENOMIC DNA]</scope>
</reference>
<dbReference type="Proteomes" id="UP000270296">
    <property type="component" value="Unassembled WGS sequence"/>
</dbReference>
<evidence type="ECO:0000313" key="6">
    <source>
        <dbReference type="WBParaSite" id="SBAD_0001282601-mRNA-1"/>
    </source>
</evidence>
<keyword evidence="1" id="KW-0106">Calcium</keyword>
<dbReference type="InterPro" id="IPR000261">
    <property type="entry name" value="EH_dom"/>
</dbReference>
<sequence length="204" mass="22906">MNDGSIVVREQSISPGDFPDLKKMQELLASQDFSKFNPMKVKLIEMVDGMLASDIGRLMRQIPVEEEVRNDKQMVKGGAFMNDESPFGFGRGEGVDAGFDEPQWIVYKEKYKYDEMFDKLNPVDGKLSGAVAKSHMIKSKLPNSTLSRIWKLSDVDKDGMLDSEEFALANYLINLKLDGHEIPPELPAHLIPPSKKGFYSAEDS</sequence>
<dbReference type="GO" id="GO:0006897">
    <property type="term" value="P:endocytosis"/>
    <property type="evidence" value="ECO:0007669"/>
    <property type="project" value="TreeGrafter"/>
</dbReference>
<evidence type="ECO:0000313" key="5">
    <source>
        <dbReference type="Proteomes" id="UP000270296"/>
    </source>
</evidence>
<name>A0A183J970_9BILA</name>
<dbReference type="EMBL" id="UZAM01017730">
    <property type="protein sequence ID" value="VDP48162.1"/>
    <property type="molecule type" value="Genomic_DNA"/>
</dbReference>
<protein>
    <submittedName>
        <fullName evidence="6">EH domain-containing protein</fullName>
    </submittedName>
</protein>
<evidence type="ECO:0000256" key="1">
    <source>
        <dbReference type="ARBA" id="ARBA00022837"/>
    </source>
</evidence>
<dbReference type="InterPro" id="IPR040990">
    <property type="entry name" value="DUF5600"/>
</dbReference>
<dbReference type="GO" id="GO:0016197">
    <property type="term" value="P:endosomal transport"/>
    <property type="evidence" value="ECO:0007669"/>
    <property type="project" value="TreeGrafter"/>
</dbReference>
<dbReference type="GO" id="GO:0005737">
    <property type="term" value="C:cytoplasm"/>
    <property type="evidence" value="ECO:0007669"/>
    <property type="project" value="TreeGrafter"/>
</dbReference>
<dbReference type="GO" id="GO:0005509">
    <property type="term" value="F:calcium ion binding"/>
    <property type="evidence" value="ECO:0007669"/>
    <property type="project" value="InterPro"/>
</dbReference>
<evidence type="ECO:0000313" key="4">
    <source>
        <dbReference type="EMBL" id="VDP48162.1"/>
    </source>
</evidence>
<dbReference type="AlphaFoldDB" id="A0A183J970"/>
<reference evidence="6" key="1">
    <citation type="submission" date="2016-06" db="UniProtKB">
        <authorList>
            <consortium name="WormBaseParasite"/>
        </authorList>
    </citation>
    <scope>IDENTIFICATION</scope>
</reference>
<dbReference type="CDD" id="cd00052">
    <property type="entry name" value="EH"/>
    <property type="match status" value="1"/>
</dbReference>
<dbReference type="GO" id="GO:0005886">
    <property type="term" value="C:plasma membrane"/>
    <property type="evidence" value="ECO:0007669"/>
    <property type="project" value="TreeGrafter"/>
</dbReference>
<dbReference type="WBParaSite" id="SBAD_0001282601-mRNA-1">
    <property type="protein sequence ID" value="SBAD_0001282601-mRNA-1"/>
    <property type="gene ID" value="SBAD_0001282601"/>
</dbReference>
<organism evidence="6">
    <name type="scientific">Soboliphyme baturini</name>
    <dbReference type="NCBI Taxonomy" id="241478"/>
    <lineage>
        <taxon>Eukaryota</taxon>
        <taxon>Metazoa</taxon>
        <taxon>Ecdysozoa</taxon>
        <taxon>Nematoda</taxon>
        <taxon>Enoplea</taxon>
        <taxon>Dorylaimia</taxon>
        <taxon>Dioctophymatida</taxon>
        <taxon>Dioctophymatoidea</taxon>
        <taxon>Soboliphymatidae</taxon>
        <taxon>Soboliphyme</taxon>
    </lineage>
</organism>